<proteinExistence type="predicted"/>
<organism evidence="1">
    <name type="scientific">Ananas comosus var. bracteatus</name>
    <name type="common">red pineapple</name>
    <dbReference type="NCBI Taxonomy" id="296719"/>
    <lineage>
        <taxon>Eukaryota</taxon>
        <taxon>Viridiplantae</taxon>
        <taxon>Streptophyta</taxon>
        <taxon>Embryophyta</taxon>
        <taxon>Tracheophyta</taxon>
        <taxon>Spermatophyta</taxon>
        <taxon>Magnoliopsida</taxon>
        <taxon>Liliopsida</taxon>
        <taxon>Poales</taxon>
        <taxon>Bromeliaceae</taxon>
        <taxon>Bromelioideae</taxon>
        <taxon>Ananas</taxon>
    </lineage>
</organism>
<dbReference type="EMBL" id="LR862147">
    <property type="protein sequence ID" value="CAD1829485.1"/>
    <property type="molecule type" value="Genomic_DNA"/>
</dbReference>
<protein>
    <submittedName>
        <fullName evidence="1">Uncharacterized protein</fullName>
    </submittedName>
</protein>
<name>A0A6V7PF72_ANACO</name>
<reference evidence="1" key="1">
    <citation type="submission" date="2020-07" db="EMBL/GenBank/DDBJ databases">
        <authorList>
            <person name="Lin J."/>
        </authorList>
    </citation>
    <scope>NUCLEOTIDE SEQUENCE</scope>
</reference>
<dbReference type="AlphaFoldDB" id="A0A6V7PF72"/>
<sequence>MRKLFFAFTFLQGTPIRPPTLLRSNVIGASLHRECSNHTWIFALSGGGLFRHITILDTQKSIILKFSNFSNITQPAWANFTLGTGLSLPGDRSQRDLLNLTHSGTGLSDPGTGCLALATALGLRATGPSLLGPVPESKLA</sequence>
<evidence type="ECO:0000313" key="1">
    <source>
        <dbReference type="EMBL" id="CAD1829485.1"/>
    </source>
</evidence>
<accession>A0A6V7PF72</accession>
<gene>
    <name evidence="1" type="ORF">CB5_LOCUS12696</name>
</gene>